<dbReference type="InterPro" id="IPR004046">
    <property type="entry name" value="GST_C"/>
</dbReference>
<dbReference type="FunFam" id="1.20.1050.10:FF:000030">
    <property type="entry name" value="Glutathione S-transferase S1"/>
    <property type="match status" value="1"/>
</dbReference>
<evidence type="ECO:0000256" key="3">
    <source>
        <dbReference type="ARBA" id="ARBA00038317"/>
    </source>
</evidence>
<evidence type="ECO:0000259" key="5">
    <source>
        <dbReference type="PROSITE" id="PS50404"/>
    </source>
</evidence>
<feature type="domain" description="GST N-terminal" evidence="5">
    <location>
        <begin position="9"/>
        <end position="86"/>
    </location>
</feature>
<dbReference type="PROSITE" id="PS50405">
    <property type="entry name" value="GST_CTER"/>
    <property type="match status" value="1"/>
</dbReference>
<dbReference type="GO" id="GO:0004602">
    <property type="term" value="F:glutathione peroxidase activity"/>
    <property type="evidence" value="ECO:0007669"/>
    <property type="project" value="UniProtKB-ARBA"/>
</dbReference>
<dbReference type="InterPro" id="IPR040079">
    <property type="entry name" value="Glutathione_S-Trfase"/>
</dbReference>
<name>A0A9X6NES6_HYPEX</name>
<dbReference type="InterPro" id="IPR036249">
    <property type="entry name" value="Thioredoxin-like_sf"/>
</dbReference>
<dbReference type="EMBL" id="MTYJ01000246">
    <property type="protein sequence ID" value="OWA51974.1"/>
    <property type="molecule type" value="Genomic_DNA"/>
</dbReference>
<dbReference type="OrthoDB" id="414243at2759"/>
<dbReference type="GO" id="GO:0004364">
    <property type="term" value="F:glutathione transferase activity"/>
    <property type="evidence" value="ECO:0007669"/>
    <property type="project" value="UniProtKB-EC"/>
</dbReference>
<accession>A0A9X6NES6</accession>
<dbReference type="GO" id="GO:0006749">
    <property type="term" value="P:glutathione metabolic process"/>
    <property type="evidence" value="ECO:0007669"/>
    <property type="project" value="TreeGrafter"/>
</dbReference>
<evidence type="ECO:0000256" key="1">
    <source>
        <dbReference type="ARBA" id="ARBA00012452"/>
    </source>
</evidence>
<comment type="caution">
    <text evidence="7">The sequence shown here is derived from an EMBL/GenBank/DDBJ whole genome shotgun (WGS) entry which is preliminary data.</text>
</comment>
<dbReference type="Pfam" id="PF14497">
    <property type="entry name" value="GST_C_3"/>
    <property type="match status" value="1"/>
</dbReference>
<dbReference type="InterPro" id="IPR050213">
    <property type="entry name" value="GST_superfamily"/>
</dbReference>
<dbReference type="SFLD" id="SFLDG00363">
    <property type="entry name" value="AMPS_(cytGST):_Alpha-__Mu-__Pi"/>
    <property type="match status" value="1"/>
</dbReference>
<dbReference type="PROSITE" id="PS50404">
    <property type="entry name" value="GST_NTER"/>
    <property type="match status" value="1"/>
</dbReference>
<sequence>MPCHLNKSHKYRLTYFDAPGRAELIRWTFAFAGQEFEDVRIQGSDWPSLKGTTPHGTLPILDVDGKIIPESITIARYVARQTNLTGKDNFETALADAVVDYVNDAARAFSALDSEKDEKKKIGLQEDFVKTKLQAYLKVLEHYLQLNPHGDGFIVGSKPTWADFAVTIFLRNPAFDSSLLDNYKLLKAHQERVLGLKPIKEWIQKHTKN</sequence>
<gene>
    <name evidence="7" type="ORF">BV898_16432</name>
</gene>
<keyword evidence="8" id="KW-1185">Reference proteome</keyword>
<dbReference type="CDD" id="cd03192">
    <property type="entry name" value="GST_C_Sigma_like"/>
    <property type="match status" value="1"/>
</dbReference>
<evidence type="ECO:0000313" key="8">
    <source>
        <dbReference type="Proteomes" id="UP000192578"/>
    </source>
</evidence>
<dbReference type="AlphaFoldDB" id="A0A9X6NES6"/>
<keyword evidence="2" id="KW-0808">Transferase</keyword>
<dbReference type="Proteomes" id="UP000192578">
    <property type="component" value="Unassembled WGS sequence"/>
</dbReference>
<dbReference type="InterPro" id="IPR010987">
    <property type="entry name" value="Glutathione-S-Trfase_C-like"/>
</dbReference>
<organism evidence="7 8">
    <name type="scientific">Hypsibius exemplaris</name>
    <name type="common">Freshwater tardigrade</name>
    <dbReference type="NCBI Taxonomy" id="2072580"/>
    <lineage>
        <taxon>Eukaryota</taxon>
        <taxon>Metazoa</taxon>
        <taxon>Ecdysozoa</taxon>
        <taxon>Tardigrada</taxon>
        <taxon>Eutardigrada</taxon>
        <taxon>Parachela</taxon>
        <taxon>Hypsibioidea</taxon>
        <taxon>Hypsibiidae</taxon>
        <taxon>Hypsibius</taxon>
    </lineage>
</organism>
<dbReference type="PANTHER" id="PTHR11571:SF224">
    <property type="entry name" value="HEMATOPOIETIC PROSTAGLANDIN D SYNTHASE"/>
    <property type="match status" value="1"/>
</dbReference>
<evidence type="ECO:0000259" key="6">
    <source>
        <dbReference type="PROSITE" id="PS50405"/>
    </source>
</evidence>
<reference evidence="8" key="1">
    <citation type="submission" date="2017-01" db="EMBL/GenBank/DDBJ databases">
        <title>Comparative genomics of anhydrobiosis in the tardigrade Hypsibius dujardini.</title>
        <authorList>
            <person name="Yoshida Y."/>
            <person name="Koutsovoulos G."/>
            <person name="Laetsch D."/>
            <person name="Stevens L."/>
            <person name="Kumar S."/>
            <person name="Horikawa D."/>
            <person name="Ishino K."/>
            <person name="Komine S."/>
            <person name="Tomita M."/>
            <person name="Blaxter M."/>
            <person name="Arakawa K."/>
        </authorList>
    </citation>
    <scope>NUCLEOTIDE SEQUENCE [LARGE SCALE GENOMIC DNA]</scope>
    <source>
        <strain evidence="8">Z151</strain>
    </source>
</reference>
<dbReference type="InterPro" id="IPR004045">
    <property type="entry name" value="Glutathione_S-Trfase_N"/>
</dbReference>
<dbReference type="EC" id="2.5.1.18" evidence="1"/>
<evidence type="ECO:0000313" key="7">
    <source>
        <dbReference type="EMBL" id="OWA51974.1"/>
    </source>
</evidence>
<dbReference type="Gene3D" id="3.40.30.10">
    <property type="entry name" value="Glutaredoxin"/>
    <property type="match status" value="1"/>
</dbReference>
<dbReference type="SUPFAM" id="SSF52833">
    <property type="entry name" value="Thioredoxin-like"/>
    <property type="match status" value="1"/>
</dbReference>
<dbReference type="FunFam" id="3.40.30.10:FF:000035">
    <property type="entry name" value="hematopoietic prostaglandin D synthase"/>
    <property type="match status" value="1"/>
</dbReference>
<dbReference type="SFLD" id="SFLDG01205">
    <property type="entry name" value="AMPS.1"/>
    <property type="match status" value="1"/>
</dbReference>
<dbReference type="Pfam" id="PF02798">
    <property type="entry name" value="GST_N"/>
    <property type="match status" value="1"/>
</dbReference>
<dbReference type="Gene3D" id="1.20.1050.10">
    <property type="match status" value="1"/>
</dbReference>
<dbReference type="InterPro" id="IPR036282">
    <property type="entry name" value="Glutathione-S-Trfase_C_sf"/>
</dbReference>
<evidence type="ECO:0000256" key="2">
    <source>
        <dbReference type="ARBA" id="ARBA00022679"/>
    </source>
</evidence>
<dbReference type="SFLD" id="SFLDS00019">
    <property type="entry name" value="Glutathione_Transferase_(cytos"/>
    <property type="match status" value="1"/>
</dbReference>
<dbReference type="CDD" id="cd03039">
    <property type="entry name" value="GST_N_Sigma_like"/>
    <property type="match status" value="1"/>
</dbReference>
<comment type="catalytic activity">
    <reaction evidence="4">
        <text>RX + glutathione = an S-substituted glutathione + a halide anion + H(+)</text>
        <dbReference type="Rhea" id="RHEA:16437"/>
        <dbReference type="ChEBI" id="CHEBI:15378"/>
        <dbReference type="ChEBI" id="CHEBI:16042"/>
        <dbReference type="ChEBI" id="CHEBI:17792"/>
        <dbReference type="ChEBI" id="CHEBI:57925"/>
        <dbReference type="ChEBI" id="CHEBI:90779"/>
        <dbReference type="EC" id="2.5.1.18"/>
    </reaction>
</comment>
<protein>
    <recommendedName>
        <fullName evidence="1">glutathione transferase</fullName>
        <ecNumber evidence="1">2.5.1.18</ecNumber>
    </recommendedName>
</protein>
<feature type="domain" description="GST C-terminal" evidence="6">
    <location>
        <begin position="88"/>
        <end position="209"/>
    </location>
</feature>
<comment type="similarity">
    <text evidence="3">Belongs to the GST superfamily. Sigma family.</text>
</comment>
<proteinExistence type="inferred from homology"/>
<dbReference type="SUPFAM" id="SSF47616">
    <property type="entry name" value="GST C-terminal domain-like"/>
    <property type="match status" value="1"/>
</dbReference>
<evidence type="ECO:0000256" key="4">
    <source>
        <dbReference type="ARBA" id="ARBA00047960"/>
    </source>
</evidence>
<dbReference type="PANTHER" id="PTHR11571">
    <property type="entry name" value="GLUTATHIONE S-TRANSFERASE"/>
    <property type="match status" value="1"/>
</dbReference>